<dbReference type="EMBL" id="FRBL01000006">
    <property type="protein sequence ID" value="SHM00436.1"/>
    <property type="molecule type" value="Genomic_DNA"/>
</dbReference>
<evidence type="ECO:0000256" key="8">
    <source>
        <dbReference type="ARBA" id="ARBA00023136"/>
    </source>
</evidence>
<dbReference type="InterPro" id="IPR039426">
    <property type="entry name" value="TonB-dep_rcpt-like"/>
</dbReference>
<sequence length="1198" mass="131739">MSSTQYNGTSYALKSRYAGTFRVLKLTVALLIILSMQVTALGYAQTLTLHSRNASLVEIFRSITKQTGYSFMYRDEMLTRAQRVTISVNNVELKAALDICFQGQPLSYSIVDKVIVVDARKEKPRLDLVADQNGELRGQIVNDKGETLPGASVVLKGTTKRAMTDEKGAFILRDVNTSEGVLVVDYIGFEKQEVALQGRSSITITLKPKSADLTDVVVVGYATQKRVNLTGAVATVTSKSLENRPVTNVSSALAGLSPGLQVRQSSGKPGSDGATIRVRGVGTLNNSDPLVVIDGIIGTMDAVNPNDIESMSVLKDAASSSIYGTLAANGVILITTKKGNRNRTSVTYSGNLSTVRPSNLPKFVNDYVRYMNLYNESARNLGQAELFKQTTIETWTNANQHPGDTNAFGIPNSVVYANTDWSDAVFNNNILQQHNVSVSGGSEKSTYLFSGSYQNNPGTMDNTGSKRYQLRLNLDTRINKFINVGTQTFASQESLGLGNTDNAFNYLRQTTPGVPTQWQGKFGFPSALEESQTANNILLYLNNVAGSNVINRFNSTVYATISILKGLTFETRFNYQTRYQDKQFHDVPFAKWDFTTNVARTPAATPDQLNTTTDHMKEYTTTFDNVLRYNTQLKGGHEIGALAGYNQNYYYYNRDAATRKGLISESITNINVAGNTNNIFEGAEYDNALRSWFGRVNYAYRNKYLLEANLRYDGSSRFAPASRWGYYPSFSAGWRLTEEGIFKDLLRNVQQLKLRGSWGKLGNNGGGDRSKGNYDWQTLYNQVYYSFNNTAANGLAVTKFGNPFLLWEATAIADVGVDATFLNNALNVTVDYYSKTTSGIITTPPIPLTVGNADAPTVNTATVSNKGIELIASYNRKLGEVDVTVGGNFAYNKNVITSYRGALKEGWVTDASGNKTWSSNIGAVASANGNNYRVEGKQIDEYYLFPVYQGNGSHFNADGSVNINGGPRDGMIRTTQDMDWLKAMMAKGYTFLPAQGIDKGKIYYGDLIYADTNGDGIYGNNFDKTFTGTSGTPKINYGFNFAASWKGIYLTMVWAGSTGFQYYYNDRGYLSSVTSAGNAIGLEVADDHYYYNDANPNDPANNINAKYPRLKLNTDPQNSIANYFYLYNASYLKLKNLQIGYQIPESITKRATISRAVVYVSGENLLTITKYPGLDPEIGASVGYPTMKQFAVGLNVTF</sequence>
<dbReference type="InterPro" id="IPR036942">
    <property type="entry name" value="Beta-barrel_TonB_sf"/>
</dbReference>
<dbReference type="InterPro" id="IPR008969">
    <property type="entry name" value="CarboxyPept-like_regulatory"/>
</dbReference>
<evidence type="ECO:0000313" key="15">
    <source>
        <dbReference type="Proteomes" id="UP000184420"/>
    </source>
</evidence>
<gene>
    <name evidence="14" type="ORF">SAMN05444266_10640</name>
</gene>
<reference evidence="14 15" key="1">
    <citation type="submission" date="2016-11" db="EMBL/GenBank/DDBJ databases">
        <authorList>
            <person name="Jaros S."/>
            <person name="Januszkiewicz K."/>
            <person name="Wedrychowicz H."/>
        </authorList>
    </citation>
    <scope>NUCLEOTIDE SEQUENCE [LARGE SCALE GENOMIC DNA]</scope>
    <source>
        <strain evidence="14 15">DSM 27406</strain>
    </source>
</reference>
<dbReference type="Pfam" id="PF07715">
    <property type="entry name" value="Plug"/>
    <property type="match status" value="1"/>
</dbReference>
<evidence type="ECO:0000256" key="9">
    <source>
        <dbReference type="ARBA" id="ARBA00023237"/>
    </source>
</evidence>
<dbReference type="Pfam" id="PF07660">
    <property type="entry name" value="STN"/>
    <property type="match status" value="1"/>
</dbReference>
<dbReference type="InterPro" id="IPR023996">
    <property type="entry name" value="TonB-dep_OMP_SusC/RagA"/>
</dbReference>
<evidence type="ECO:0000256" key="10">
    <source>
        <dbReference type="PROSITE-ProRule" id="PRU01360"/>
    </source>
</evidence>
<dbReference type="SMART" id="SM00965">
    <property type="entry name" value="STN"/>
    <property type="match status" value="1"/>
</dbReference>
<keyword evidence="4" id="KW-0406">Ion transport</keyword>
<evidence type="ECO:0000256" key="5">
    <source>
        <dbReference type="ARBA" id="ARBA00022692"/>
    </source>
</evidence>
<comment type="subcellular location">
    <subcellularLocation>
        <location evidence="1 10">Cell outer membrane</location>
        <topology evidence="1 10">Multi-pass membrane protein</topology>
    </subcellularLocation>
</comment>
<accession>A0A1M7F8T0</accession>
<dbReference type="STRING" id="1419482.SAMN05444266_10640"/>
<organism evidence="14 15">
    <name type="scientific">Chitinophaga jiangningensis</name>
    <dbReference type="NCBI Taxonomy" id="1419482"/>
    <lineage>
        <taxon>Bacteria</taxon>
        <taxon>Pseudomonadati</taxon>
        <taxon>Bacteroidota</taxon>
        <taxon>Chitinophagia</taxon>
        <taxon>Chitinophagales</taxon>
        <taxon>Chitinophagaceae</taxon>
        <taxon>Chitinophaga</taxon>
    </lineage>
</organism>
<dbReference type="AlphaFoldDB" id="A0A1M7F8T0"/>
<keyword evidence="12" id="KW-1133">Transmembrane helix</keyword>
<feature type="domain" description="Secretin/TonB short N-terminal" evidence="13">
    <location>
        <begin position="69"/>
        <end position="120"/>
    </location>
</feature>
<evidence type="ECO:0000256" key="2">
    <source>
        <dbReference type="ARBA" id="ARBA00022448"/>
    </source>
</evidence>
<dbReference type="InterPro" id="IPR000531">
    <property type="entry name" value="Beta-barrel_TonB"/>
</dbReference>
<evidence type="ECO:0000256" key="6">
    <source>
        <dbReference type="ARBA" id="ARBA00023004"/>
    </source>
</evidence>
<keyword evidence="8 10" id="KW-0472">Membrane</keyword>
<evidence type="ECO:0000256" key="7">
    <source>
        <dbReference type="ARBA" id="ARBA00023077"/>
    </source>
</evidence>
<dbReference type="InterPro" id="IPR011662">
    <property type="entry name" value="Secretin/TonB_short_N"/>
</dbReference>
<evidence type="ECO:0000256" key="4">
    <source>
        <dbReference type="ARBA" id="ARBA00022496"/>
    </source>
</evidence>
<protein>
    <submittedName>
        <fullName evidence="14">TonB-linked outer membrane protein, SusC/RagA family</fullName>
    </submittedName>
</protein>
<dbReference type="Proteomes" id="UP000184420">
    <property type="component" value="Unassembled WGS sequence"/>
</dbReference>
<dbReference type="OrthoDB" id="600887at2"/>
<keyword evidence="15" id="KW-1185">Reference proteome</keyword>
<dbReference type="GO" id="GO:0009279">
    <property type="term" value="C:cell outer membrane"/>
    <property type="evidence" value="ECO:0007669"/>
    <property type="project" value="UniProtKB-SubCell"/>
</dbReference>
<dbReference type="NCBIfam" id="TIGR04056">
    <property type="entry name" value="OMP_RagA_SusC"/>
    <property type="match status" value="1"/>
</dbReference>
<dbReference type="InterPro" id="IPR023997">
    <property type="entry name" value="TonB-dep_OMP_SusC/RagA_CS"/>
</dbReference>
<dbReference type="Pfam" id="PF13715">
    <property type="entry name" value="CarbopepD_reg_2"/>
    <property type="match status" value="1"/>
</dbReference>
<keyword evidence="7 11" id="KW-0798">TonB box</keyword>
<keyword evidence="3 10" id="KW-1134">Transmembrane beta strand</keyword>
<evidence type="ECO:0000256" key="12">
    <source>
        <dbReference type="SAM" id="Phobius"/>
    </source>
</evidence>
<dbReference type="Pfam" id="PF00593">
    <property type="entry name" value="TonB_dep_Rec_b-barrel"/>
    <property type="match status" value="1"/>
</dbReference>
<evidence type="ECO:0000313" key="14">
    <source>
        <dbReference type="EMBL" id="SHM00436.1"/>
    </source>
</evidence>
<evidence type="ECO:0000256" key="1">
    <source>
        <dbReference type="ARBA" id="ARBA00004571"/>
    </source>
</evidence>
<dbReference type="InterPro" id="IPR012910">
    <property type="entry name" value="Plug_dom"/>
</dbReference>
<evidence type="ECO:0000256" key="3">
    <source>
        <dbReference type="ARBA" id="ARBA00022452"/>
    </source>
</evidence>
<dbReference type="Gene3D" id="2.170.130.10">
    <property type="entry name" value="TonB-dependent receptor, plug domain"/>
    <property type="match status" value="1"/>
</dbReference>
<dbReference type="NCBIfam" id="TIGR04057">
    <property type="entry name" value="SusC_RagA_signa"/>
    <property type="match status" value="1"/>
</dbReference>
<dbReference type="RefSeq" id="WP_083550096.1">
    <property type="nucleotide sequence ID" value="NZ_FRBL01000006.1"/>
</dbReference>
<dbReference type="FunFam" id="2.170.130.10:FF:000003">
    <property type="entry name" value="SusC/RagA family TonB-linked outer membrane protein"/>
    <property type="match status" value="1"/>
</dbReference>
<dbReference type="Gene3D" id="2.40.170.20">
    <property type="entry name" value="TonB-dependent receptor, beta-barrel domain"/>
    <property type="match status" value="1"/>
</dbReference>
<keyword evidence="2 10" id="KW-0813">Transport</keyword>
<keyword evidence="5 10" id="KW-0812">Transmembrane</keyword>
<keyword evidence="6" id="KW-0408">Iron</keyword>
<dbReference type="SUPFAM" id="SSF49464">
    <property type="entry name" value="Carboxypeptidase regulatory domain-like"/>
    <property type="match status" value="1"/>
</dbReference>
<comment type="similarity">
    <text evidence="10 11">Belongs to the TonB-dependent receptor family.</text>
</comment>
<name>A0A1M7F8T0_9BACT</name>
<dbReference type="Gene3D" id="2.60.40.1120">
    <property type="entry name" value="Carboxypeptidase-like, regulatory domain"/>
    <property type="match status" value="1"/>
</dbReference>
<keyword evidence="9 10" id="KW-0998">Cell outer membrane</keyword>
<feature type="transmembrane region" description="Helical" evidence="12">
    <location>
        <begin position="23"/>
        <end position="44"/>
    </location>
</feature>
<evidence type="ECO:0000256" key="11">
    <source>
        <dbReference type="RuleBase" id="RU003357"/>
    </source>
</evidence>
<dbReference type="SUPFAM" id="SSF56935">
    <property type="entry name" value="Porins"/>
    <property type="match status" value="1"/>
</dbReference>
<dbReference type="InterPro" id="IPR037066">
    <property type="entry name" value="Plug_dom_sf"/>
</dbReference>
<dbReference type="GO" id="GO:0006826">
    <property type="term" value="P:iron ion transport"/>
    <property type="evidence" value="ECO:0007669"/>
    <property type="project" value="UniProtKB-KW"/>
</dbReference>
<proteinExistence type="inferred from homology"/>
<keyword evidence="4" id="KW-0410">Iron transport</keyword>
<evidence type="ECO:0000259" key="13">
    <source>
        <dbReference type="SMART" id="SM00965"/>
    </source>
</evidence>
<dbReference type="PROSITE" id="PS52016">
    <property type="entry name" value="TONB_DEPENDENT_REC_3"/>
    <property type="match status" value="1"/>
</dbReference>